<dbReference type="Pfam" id="PF00386">
    <property type="entry name" value="C1q"/>
    <property type="match status" value="1"/>
</dbReference>
<feature type="signal peptide" evidence="1">
    <location>
        <begin position="1"/>
        <end position="20"/>
    </location>
</feature>
<dbReference type="EMBL" id="CAJFCJ010000069">
    <property type="protein sequence ID" value="CAD5126650.1"/>
    <property type="molecule type" value="Genomic_DNA"/>
</dbReference>
<evidence type="ECO:0000259" key="2">
    <source>
        <dbReference type="Pfam" id="PF00386"/>
    </source>
</evidence>
<evidence type="ECO:0000256" key="1">
    <source>
        <dbReference type="SAM" id="SignalP"/>
    </source>
</evidence>
<comment type="caution">
    <text evidence="3">The sequence shown here is derived from an EMBL/GenBank/DDBJ whole genome shotgun (WGS) entry which is preliminary data.</text>
</comment>
<dbReference type="InterPro" id="IPR001073">
    <property type="entry name" value="C1q_dom"/>
</dbReference>
<dbReference type="AlphaFoldDB" id="A0A7I8WF16"/>
<dbReference type="OrthoDB" id="6126798at2759"/>
<dbReference type="Proteomes" id="UP000549394">
    <property type="component" value="Unassembled WGS sequence"/>
</dbReference>
<dbReference type="InterPro" id="IPR008983">
    <property type="entry name" value="Tumour_necrosis_fac-like_dom"/>
</dbReference>
<gene>
    <name evidence="3" type="ORF">DGYR_LOCUS13885</name>
</gene>
<organism evidence="3 4">
    <name type="scientific">Dimorphilus gyrociliatus</name>
    <dbReference type="NCBI Taxonomy" id="2664684"/>
    <lineage>
        <taxon>Eukaryota</taxon>
        <taxon>Metazoa</taxon>
        <taxon>Spiralia</taxon>
        <taxon>Lophotrochozoa</taxon>
        <taxon>Annelida</taxon>
        <taxon>Polychaeta</taxon>
        <taxon>Polychaeta incertae sedis</taxon>
        <taxon>Dinophilidae</taxon>
        <taxon>Dimorphilus</taxon>
    </lineage>
</organism>
<evidence type="ECO:0000313" key="4">
    <source>
        <dbReference type="Proteomes" id="UP000549394"/>
    </source>
</evidence>
<feature type="chain" id="PRO_5029490528" evidence="1">
    <location>
        <begin position="21"/>
        <end position="480"/>
    </location>
</feature>
<keyword evidence="4" id="KW-1185">Reference proteome</keyword>
<keyword evidence="1" id="KW-0732">Signal</keyword>
<proteinExistence type="predicted"/>
<evidence type="ECO:0000313" key="3">
    <source>
        <dbReference type="EMBL" id="CAD5126650.1"/>
    </source>
</evidence>
<dbReference type="Gene3D" id="2.60.120.40">
    <property type="match status" value="2"/>
</dbReference>
<dbReference type="SUPFAM" id="SSF49842">
    <property type="entry name" value="TNF-like"/>
    <property type="match status" value="2"/>
</dbReference>
<accession>A0A7I8WF16</accession>
<reference evidence="3 4" key="1">
    <citation type="submission" date="2020-08" db="EMBL/GenBank/DDBJ databases">
        <authorList>
            <person name="Hejnol A."/>
        </authorList>
    </citation>
    <scope>NUCLEOTIDE SEQUENCE [LARGE SCALE GENOMIC DNA]</scope>
</reference>
<name>A0A7I8WF16_9ANNE</name>
<sequence>MMLHSIVICMICLTFAQVNGELDNNNSLQKVVKTSEENPAFSVSLKESGNFGNAKVKWTSVDINHQNLFNTLDNSLEITKTGIYYLTMTMTLSKTSRASFSLEKTGRRSGMTTYNQVDGRESINKRSLHLLTSLNRPYVKQVFTTSGLVGGNNRETAWAGFHYDTDHYFFGARDEEWEDQSVIPLPITMALRGFQKHGNKLNVLSTGLYFIGFSSAFNALAESRLTIRSSESSLRHSIRIHHITRHPIISSMSLLANLQAGEDIELQLGSGSLYSDTDLQTSLTLFKLDSNKSYFYSKGEKGSTCKPDSINFGSVKFDSDNSWIPSDQTYVAPKNGTYFISVNLSFFRKRESEEAYIEVNGVKKTTLYKHTFYIIKETPAMGEVLLKMNKGDKLRVVNRGCEAVITINIHKQLKAFFGSTTLSISSVRKWVRQFKGGRTNILDEDRPGCLKTASNNENKDRVIALIKDNRRISQAEIFKH</sequence>
<protein>
    <submittedName>
        <fullName evidence="3">DgyrCDS14730</fullName>
    </submittedName>
</protein>
<feature type="domain" description="C1q" evidence="2">
    <location>
        <begin position="40"/>
        <end position="161"/>
    </location>
</feature>